<dbReference type="Pfam" id="PF07940">
    <property type="entry name" value="Hepar_II_III_C"/>
    <property type="match status" value="1"/>
</dbReference>
<evidence type="ECO:0000256" key="2">
    <source>
        <dbReference type="ARBA" id="ARBA00022729"/>
    </source>
</evidence>
<evidence type="ECO:0000256" key="4">
    <source>
        <dbReference type="ARBA" id="ARBA00023239"/>
    </source>
</evidence>
<accession>A0A2N1PLK2</accession>
<organism evidence="6 7">
    <name type="scientific">Candidatus Wallbacteria bacterium HGW-Wallbacteria-1</name>
    <dbReference type="NCBI Taxonomy" id="2013854"/>
    <lineage>
        <taxon>Bacteria</taxon>
        <taxon>Candidatus Walliibacteriota</taxon>
    </lineage>
</organism>
<dbReference type="InterPro" id="IPR008929">
    <property type="entry name" value="Chondroitin_lyas"/>
</dbReference>
<comment type="caution">
    <text evidence="6">The sequence shown here is derived from an EMBL/GenBank/DDBJ whole genome shotgun (WGS) entry which is preliminary data.</text>
</comment>
<proteinExistence type="predicted"/>
<keyword evidence="2" id="KW-0732">Signal</keyword>
<keyword evidence="4" id="KW-0456">Lyase</keyword>
<dbReference type="GO" id="GO:0042597">
    <property type="term" value="C:periplasmic space"/>
    <property type="evidence" value="ECO:0007669"/>
    <property type="project" value="UniProtKB-SubCell"/>
</dbReference>
<evidence type="ECO:0000259" key="5">
    <source>
        <dbReference type="Pfam" id="PF07940"/>
    </source>
</evidence>
<protein>
    <recommendedName>
        <fullName evidence="5">Heparinase II/III-like C-terminal domain-containing protein</fullName>
    </recommendedName>
</protein>
<dbReference type="PANTHER" id="PTHR39210">
    <property type="entry name" value="HEPARIN-SULFATE LYASE"/>
    <property type="match status" value="1"/>
</dbReference>
<evidence type="ECO:0000256" key="1">
    <source>
        <dbReference type="ARBA" id="ARBA00004418"/>
    </source>
</evidence>
<keyword evidence="3" id="KW-0574">Periplasm</keyword>
<dbReference type="EMBL" id="PGXC01000023">
    <property type="protein sequence ID" value="PKK89227.1"/>
    <property type="molecule type" value="Genomic_DNA"/>
</dbReference>
<evidence type="ECO:0000313" key="6">
    <source>
        <dbReference type="EMBL" id="PKK89227.1"/>
    </source>
</evidence>
<evidence type="ECO:0000313" key="7">
    <source>
        <dbReference type="Proteomes" id="UP000233256"/>
    </source>
</evidence>
<feature type="domain" description="Heparinase II/III-like C-terminal" evidence="5">
    <location>
        <begin position="506"/>
        <end position="583"/>
    </location>
</feature>
<dbReference type="Proteomes" id="UP000233256">
    <property type="component" value="Unassembled WGS sequence"/>
</dbReference>
<dbReference type="AlphaFoldDB" id="A0A2N1PLK2"/>
<gene>
    <name evidence="6" type="ORF">CVV64_15465</name>
</gene>
<dbReference type="PANTHER" id="PTHR39210:SF1">
    <property type="entry name" value="HEPARIN-SULFATE LYASE"/>
    <property type="match status" value="1"/>
</dbReference>
<sequence>MPWELSRMQHLLRLAICACSISSEESNNSRASRNLMILEFRSQVLDFIAMNPPRMGVNWKCTMDVAIRLANLLAARDIFLSLDKGGTILDSGFTEIFSSSIMDHVLHILSFPEWSANLTSNHYLSNIAGLSVALAYLRPEQTSALNDASRSNESLSNAWWNNACWNNTNSNTQNPDKSVFEHNPFQDRRLIKALKRSRKLPLSDDLWKNCLFLCIQEMCREIHSQFLNDGGNFENSTSYHRLSAEMATFGLAALIGCCRRTSVSDTIRQNLNQAASKLMKTAIFTHCISLDNGTVPLIGDDDSGRFLPFTPIGTILSRKEAGKKYLNLSNQSSHSYETIMPDSDMNPNSSPLSNYHIIPYWDENFADHSALPAAVHGLFAPQSGIESVPASTAADFTLKALEKYSEKCPLEFMIVSSLANGNANPANGNSGIVNCNSDIAEFEMSKYIIPISLNPVPSSNAAENNHLSIPAQTAMDSQTEQKSLPGKNSETTHVPMSHIEPGISWSGWLFPDWGLIKLSNGIHTLYLNNSGFGQRGNCGHSHSDKLSILLFRDCRPLMIDPGTYLYTPLPTVREFFRSSAVHSQGIPAWSIKEILLCEQIKWKNGLPGLFSAQNTVHINPFAIHENSIVMSINSEKSELRRQIIFTCKGLEIVDSIKLLNRSPEQEDTTMKQSRTALKQCCTTMSQNDTTLKFDERNMPQWLIDSLVSENHSMILRKEKTPLEPLFSESYGRVSIHRQNPDFQKTDFQEN</sequence>
<dbReference type="Gene3D" id="1.50.10.100">
    <property type="entry name" value="Chondroitin AC/alginate lyase"/>
    <property type="match status" value="1"/>
</dbReference>
<dbReference type="GO" id="GO:0016829">
    <property type="term" value="F:lyase activity"/>
    <property type="evidence" value="ECO:0007669"/>
    <property type="project" value="UniProtKB-KW"/>
</dbReference>
<dbReference type="InterPro" id="IPR012480">
    <property type="entry name" value="Hepar_II_III_C"/>
</dbReference>
<name>A0A2N1PLK2_9BACT</name>
<dbReference type="Gene3D" id="2.70.98.70">
    <property type="match status" value="1"/>
</dbReference>
<comment type="subcellular location">
    <subcellularLocation>
        <location evidence="1">Periplasm</location>
    </subcellularLocation>
</comment>
<reference evidence="6 7" key="1">
    <citation type="journal article" date="2017" name="ISME J.">
        <title>Potential for microbial H2 and metal transformations associated with novel bacteria and archaea in deep terrestrial subsurface sediments.</title>
        <authorList>
            <person name="Hernsdorf A.W."/>
            <person name="Amano Y."/>
            <person name="Miyakawa K."/>
            <person name="Ise K."/>
            <person name="Suzuki Y."/>
            <person name="Anantharaman K."/>
            <person name="Probst A."/>
            <person name="Burstein D."/>
            <person name="Thomas B.C."/>
            <person name="Banfield J.F."/>
        </authorList>
    </citation>
    <scope>NUCLEOTIDE SEQUENCE [LARGE SCALE GENOMIC DNA]</scope>
    <source>
        <strain evidence="6">HGW-Wallbacteria-1</strain>
    </source>
</reference>
<dbReference type="SUPFAM" id="SSF48230">
    <property type="entry name" value="Chondroitin AC/alginate lyase"/>
    <property type="match status" value="1"/>
</dbReference>
<evidence type="ECO:0000256" key="3">
    <source>
        <dbReference type="ARBA" id="ARBA00022764"/>
    </source>
</evidence>